<organism evidence="10 11">
    <name type="scientific">Deinococcus indicus</name>
    <dbReference type="NCBI Taxonomy" id="223556"/>
    <lineage>
        <taxon>Bacteria</taxon>
        <taxon>Thermotogati</taxon>
        <taxon>Deinococcota</taxon>
        <taxon>Deinococci</taxon>
        <taxon>Deinococcales</taxon>
        <taxon>Deinococcaceae</taxon>
        <taxon>Deinococcus</taxon>
    </lineage>
</organism>
<proteinExistence type="inferred from homology"/>
<comment type="similarity">
    <text evidence="2 8">Belongs to the alanine or glycine:cation symporter (AGCS) (TC 2.A.25) family.</text>
</comment>
<keyword evidence="4 8" id="KW-1003">Cell membrane</keyword>
<dbReference type="OrthoDB" id="9804874at2"/>
<feature type="chain" id="PRO_5012692993" evidence="9">
    <location>
        <begin position="41"/>
        <end position="532"/>
    </location>
</feature>
<accession>A0A246BPB2</accession>
<evidence type="ECO:0000256" key="1">
    <source>
        <dbReference type="ARBA" id="ARBA00004651"/>
    </source>
</evidence>
<name>A0A246BPB2_9DEIO</name>
<dbReference type="RefSeq" id="WP_088247301.1">
    <property type="nucleotide sequence ID" value="NZ_BNAM01000011.1"/>
</dbReference>
<reference evidence="10 11" key="1">
    <citation type="submission" date="2017-05" db="EMBL/GenBank/DDBJ databases">
        <title>De novo genome assembly of Deniococcus indicus strain DR1.</title>
        <authorList>
            <person name="Chauhan D."/>
            <person name="Yennamalli R.M."/>
            <person name="Priyadarshini R."/>
        </authorList>
    </citation>
    <scope>NUCLEOTIDE SEQUENCE [LARGE SCALE GENOMIC DNA]</scope>
    <source>
        <strain evidence="10 11">DR1</strain>
    </source>
</reference>
<evidence type="ECO:0000256" key="5">
    <source>
        <dbReference type="ARBA" id="ARBA00022692"/>
    </source>
</evidence>
<dbReference type="PANTHER" id="PTHR30330:SF3">
    <property type="entry name" value="TRANSCRIPTIONAL REGULATOR, LRP FAMILY"/>
    <property type="match status" value="1"/>
</dbReference>
<feature type="signal peptide" evidence="9">
    <location>
        <begin position="1"/>
        <end position="40"/>
    </location>
</feature>
<sequence>MSKTHFPSAGRRAAFKLFPSGAVPSGVALCGAALSSAALAAAPTSGPVSFDDRINAVVSPVSSFLSGVVFASLPVGGVPVPLIVVWLLVAAVVCTVAFRFVNVTGFWHAIQIVRGRFDTPSADTPGTITHFQALSTAVSGTVGLGNIAGVAVAISLGGPGATFWMILAGLLGMSTKFVECTLGVKYRQIQPDGRVDGGPMFYLRDGLAELGRARLGRVMAAVFAVCMVFASLGGGNMFQSNQAFQQLVNATGGATSPLAGNGWLAGLVLAALVGAVILGGIRSIANVTGKLVPLMAVLYVGSVTAILIVNASAIPAAFAAIVQGAFSPQGVAGGVIGVMIQGIRRATFSNEAGIGTASIAHSPVKTQRPVTEGFVGLLEPFIDTVVICTMTALAIVVTGSYTVSGLDGVGITDTAFRSVAPWFSWLLTLAVLMFAYSTMISYAYYGTRAVRYLFGPNELVTNVFKGVFLLFIVIGASMDLGAVIDFSDAMLFTMSIPNIIGLYLLLPVVKRELANYRADLQAGRVRAATPDR</sequence>
<gene>
    <name evidence="10" type="ORF">CBQ26_04155</name>
</gene>
<feature type="transmembrane region" description="Helical" evidence="8">
    <location>
        <begin position="258"/>
        <end position="279"/>
    </location>
</feature>
<feature type="transmembrane region" description="Helical" evidence="8">
    <location>
        <begin position="381"/>
        <end position="402"/>
    </location>
</feature>
<evidence type="ECO:0000313" key="11">
    <source>
        <dbReference type="Proteomes" id="UP000197208"/>
    </source>
</evidence>
<feature type="transmembrane region" description="Helical" evidence="8">
    <location>
        <begin position="422"/>
        <end position="445"/>
    </location>
</feature>
<dbReference type="Gene3D" id="1.20.1740.10">
    <property type="entry name" value="Amino acid/polyamine transporter I"/>
    <property type="match status" value="1"/>
</dbReference>
<evidence type="ECO:0000256" key="6">
    <source>
        <dbReference type="ARBA" id="ARBA00022989"/>
    </source>
</evidence>
<dbReference type="Proteomes" id="UP000197208">
    <property type="component" value="Unassembled WGS sequence"/>
</dbReference>
<dbReference type="GO" id="GO:0005283">
    <property type="term" value="F:amino acid:sodium symporter activity"/>
    <property type="evidence" value="ECO:0007669"/>
    <property type="project" value="InterPro"/>
</dbReference>
<dbReference type="PRINTS" id="PR00175">
    <property type="entry name" value="NAALASMPORT"/>
</dbReference>
<dbReference type="InterPro" id="IPR001463">
    <property type="entry name" value="Na/Ala_symport"/>
</dbReference>
<keyword evidence="5 8" id="KW-0812">Transmembrane</keyword>
<feature type="transmembrane region" description="Helical" evidence="8">
    <location>
        <begin position="56"/>
        <end position="75"/>
    </location>
</feature>
<keyword evidence="6 8" id="KW-1133">Transmembrane helix</keyword>
<keyword evidence="11" id="KW-1185">Reference proteome</keyword>
<feature type="transmembrane region" description="Helical" evidence="8">
    <location>
        <begin position="291"/>
        <end position="311"/>
    </location>
</feature>
<feature type="transmembrane region" description="Helical" evidence="8">
    <location>
        <begin position="82"/>
        <end position="101"/>
    </location>
</feature>
<dbReference type="GO" id="GO:0005886">
    <property type="term" value="C:plasma membrane"/>
    <property type="evidence" value="ECO:0007669"/>
    <property type="project" value="UniProtKB-SubCell"/>
</dbReference>
<dbReference type="EMBL" id="NHMK01000009">
    <property type="protein sequence ID" value="OWL97484.1"/>
    <property type="molecule type" value="Genomic_DNA"/>
</dbReference>
<keyword evidence="7 8" id="KW-0472">Membrane</keyword>
<feature type="transmembrane region" description="Helical" evidence="8">
    <location>
        <begin position="147"/>
        <end position="167"/>
    </location>
</feature>
<dbReference type="AlphaFoldDB" id="A0A246BPB2"/>
<evidence type="ECO:0000256" key="3">
    <source>
        <dbReference type="ARBA" id="ARBA00022448"/>
    </source>
</evidence>
<feature type="transmembrane region" description="Helical" evidence="8">
    <location>
        <begin position="218"/>
        <end position="238"/>
    </location>
</feature>
<evidence type="ECO:0000256" key="9">
    <source>
        <dbReference type="SAM" id="SignalP"/>
    </source>
</evidence>
<keyword evidence="8" id="KW-0769">Symport</keyword>
<feature type="transmembrane region" description="Helical" evidence="8">
    <location>
        <begin position="317"/>
        <end position="340"/>
    </location>
</feature>
<protein>
    <submittedName>
        <fullName evidence="10">Alanine glycine permease</fullName>
    </submittedName>
</protein>
<evidence type="ECO:0000313" key="10">
    <source>
        <dbReference type="EMBL" id="OWL97484.1"/>
    </source>
</evidence>
<feature type="transmembrane region" description="Helical" evidence="8">
    <location>
        <begin position="490"/>
        <end position="509"/>
    </location>
</feature>
<dbReference type="PANTHER" id="PTHR30330">
    <property type="entry name" value="AGSS FAMILY TRANSPORTER, SODIUM-ALANINE"/>
    <property type="match status" value="1"/>
</dbReference>
<keyword evidence="3 8" id="KW-0813">Transport</keyword>
<evidence type="ECO:0000256" key="8">
    <source>
        <dbReference type="RuleBase" id="RU363064"/>
    </source>
</evidence>
<dbReference type="Pfam" id="PF01235">
    <property type="entry name" value="Na_Ala_symp"/>
    <property type="match status" value="1"/>
</dbReference>
<dbReference type="NCBIfam" id="TIGR00835">
    <property type="entry name" value="agcS"/>
    <property type="match status" value="1"/>
</dbReference>
<evidence type="ECO:0000256" key="7">
    <source>
        <dbReference type="ARBA" id="ARBA00023136"/>
    </source>
</evidence>
<evidence type="ECO:0000256" key="4">
    <source>
        <dbReference type="ARBA" id="ARBA00022475"/>
    </source>
</evidence>
<comment type="subcellular location">
    <subcellularLocation>
        <location evidence="1 8">Cell membrane</location>
        <topology evidence="1 8">Multi-pass membrane protein</topology>
    </subcellularLocation>
</comment>
<comment type="caution">
    <text evidence="10">The sequence shown here is derived from an EMBL/GenBank/DDBJ whole genome shotgun (WGS) entry which is preliminary data.</text>
</comment>
<evidence type="ECO:0000256" key="2">
    <source>
        <dbReference type="ARBA" id="ARBA00009261"/>
    </source>
</evidence>
<keyword evidence="9" id="KW-0732">Signal</keyword>